<accession>A0AB38Z2M2</accession>
<evidence type="ECO:0000256" key="9">
    <source>
        <dbReference type="ARBA" id="ARBA00023200"/>
    </source>
</evidence>
<dbReference type="Gene3D" id="1.10.3610.10">
    <property type="entry name" value="Nucleoprotein"/>
    <property type="match status" value="1"/>
</dbReference>
<evidence type="ECO:0000259" key="13">
    <source>
        <dbReference type="Pfam" id="PF00945"/>
    </source>
</evidence>
<evidence type="ECO:0000256" key="4">
    <source>
        <dbReference type="ARBA" id="ARBA00022497"/>
    </source>
</evidence>
<evidence type="ECO:0000256" key="10">
    <source>
        <dbReference type="ARBA" id="ARBA00023274"/>
    </source>
</evidence>
<evidence type="ECO:0000256" key="12">
    <source>
        <dbReference type="SAM" id="MobiDB-lite"/>
    </source>
</evidence>
<sequence>MTRFSFLFFLSYVKLTSTSIVKSVESRTFFNMSENTTPQAFDIEALKLKKKVADASARQKLVNFVPQPGTMHRVGDESKVIQTDVAYSAKPVVDYPSASLKSKPKIKLSVTDHTREELSNYIASSPQVVTLDILNDFLWKVLSGLSFTPKEDWISYDIKIGAKDTSVNGSALLEVESTHSETKLAIPETRYRWEFTAILCTFIFRLENVDNEDHRNTLQQRVVNLTGQYVEASTINVAGKISEALANWAAFPLNAEYSKLCAALDMFIHASNVPEYQFLRYGTVATRYKDCSAFRTLGHILDLTGFGIENLCGWMWTRTAADDLGRIIMNQEELSLQTSYFPYQSSMKIVSKSAYSNAVNPSLHYFLHGIGCFLGDTRSLNARSLQGGDPAVQFKNAAVVAYSLNTGNIFNLQFTYKGDHIISAAEDRTRKESLFQSDQPPRTTHFRDWWIYLSTNPKFIEKVTISIGNTLRGISVRPQTVGNEIINWADIQLRSLDQPGLKNKSPESTVEVYPARDPPL</sequence>
<evidence type="ECO:0000256" key="1">
    <source>
        <dbReference type="ARBA" id="ARBA00004192"/>
    </source>
</evidence>
<dbReference type="SUPFAM" id="SSF140809">
    <property type="entry name" value="Rhabdovirus nucleoprotein-like"/>
    <property type="match status" value="1"/>
</dbReference>
<evidence type="ECO:0000313" key="14">
    <source>
        <dbReference type="EMBL" id="WNO13915.1"/>
    </source>
</evidence>
<dbReference type="GO" id="GO:0019013">
    <property type="term" value="C:viral nucleocapsid"/>
    <property type="evidence" value="ECO:0007669"/>
    <property type="project" value="UniProtKB-KW"/>
</dbReference>
<evidence type="ECO:0000256" key="3">
    <source>
        <dbReference type="ARBA" id="ARBA00014389"/>
    </source>
</evidence>
<keyword evidence="10" id="KW-0687">Ribonucleoprotein</keyword>
<keyword evidence="4" id="KW-1139">Helical capsid protein</keyword>
<dbReference type="GO" id="GO:0019029">
    <property type="term" value="C:helical viral capsid"/>
    <property type="evidence" value="ECO:0007669"/>
    <property type="project" value="UniProtKB-KW"/>
</dbReference>
<feature type="region of interest" description="Disordered" evidence="12">
    <location>
        <begin position="499"/>
        <end position="520"/>
    </location>
</feature>
<keyword evidence="8" id="KW-0543">Viral nucleoprotein</keyword>
<dbReference type="GO" id="GO:0003723">
    <property type="term" value="F:RNA binding"/>
    <property type="evidence" value="ECO:0007669"/>
    <property type="project" value="UniProtKB-KW"/>
</dbReference>
<keyword evidence="7" id="KW-0694">RNA-binding</keyword>
<comment type="subcellular location">
    <subcellularLocation>
        <location evidence="1">Host cytoplasm</location>
    </subcellularLocation>
    <subcellularLocation>
        <location evidence="2">Virion</location>
    </subcellularLocation>
</comment>
<organism evidence="14">
    <name type="scientific">Corixo rhabdovirus 2</name>
    <dbReference type="NCBI Taxonomy" id="3078403"/>
    <lineage>
        <taxon>Viruses</taxon>
        <taxon>Riboviria</taxon>
        <taxon>Orthornavirae</taxon>
        <taxon>Negarnaviricota</taxon>
        <taxon>Haploviricotina</taxon>
        <taxon>Monjiviricetes</taxon>
        <taxon>Mononegavirales</taxon>
        <taxon>Rhabdoviridae</taxon>
    </lineage>
</organism>
<name>A0AB38Z2M2_9RHAB</name>
<evidence type="ECO:0000256" key="7">
    <source>
        <dbReference type="ARBA" id="ARBA00022884"/>
    </source>
</evidence>
<keyword evidence="9" id="KW-1035">Host cytoplasm</keyword>
<dbReference type="InterPro" id="IPR023331">
    <property type="entry name" value="Rhabdovirus_ncapsid_C"/>
</dbReference>
<evidence type="ECO:0000256" key="2">
    <source>
        <dbReference type="ARBA" id="ARBA00004328"/>
    </source>
</evidence>
<dbReference type="Pfam" id="PF00945">
    <property type="entry name" value="Rhabdo_ncap"/>
    <property type="match status" value="1"/>
</dbReference>
<evidence type="ECO:0000256" key="6">
    <source>
        <dbReference type="ARBA" id="ARBA00022844"/>
    </source>
</evidence>
<evidence type="ECO:0000256" key="8">
    <source>
        <dbReference type="ARBA" id="ARBA00023086"/>
    </source>
</evidence>
<evidence type="ECO:0000256" key="5">
    <source>
        <dbReference type="ARBA" id="ARBA00022561"/>
    </source>
</evidence>
<dbReference type="Gene3D" id="1.10.3570.10">
    <property type="entry name" value="Rhabdovirus nucleocapsid protein like domain"/>
    <property type="match status" value="1"/>
</dbReference>
<dbReference type="GO" id="GO:0030430">
    <property type="term" value="C:host cell cytoplasm"/>
    <property type="evidence" value="ECO:0007669"/>
    <property type="project" value="UniProtKB-SubCell"/>
</dbReference>
<proteinExistence type="predicted"/>
<feature type="domain" description="Rhabdovirus nucleocapsid" evidence="13">
    <location>
        <begin position="93"/>
        <end position="421"/>
    </location>
</feature>
<keyword evidence="6" id="KW-0946">Virion</keyword>
<reference evidence="14" key="1">
    <citation type="submission" date="2023-04" db="EMBL/GenBank/DDBJ databases">
        <title>Novel viruses in aedes, anopheles and culex mosquitoes from high pantanal, mato grosso state, Brazil 2019.</title>
        <authorList>
            <person name="Pavon J.A.R."/>
            <person name="Neves N.A.S."/>
            <person name="Pinho J.B."/>
            <person name="Patroca S."/>
            <person name="Cruz A.C.B."/>
            <person name="Medeiros D.B.A."/>
            <person name="Nunes M.R.T."/>
            <person name="Slhessarenko R.D."/>
        </authorList>
    </citation>
    <scope>NUCLEOTIDE SEQUENCE</scope>
    <source>
        <strain evidence="14">JARP9</strain>
    </source>
</reference>
<dbReference type="EMBL" id="OQ968277">
    <property type="protein sequence ID" value="WNO13915.1"/>
    <property type="molecule type" value="Viral_cRNA"/>
</dbReference>
<keyword evidence="5" id="KW-0167">Capsid protein</keyword>
<dbReference type="InterPro" id="IPR023330">
    <property type="entry name" value="Rhabdovirus_ncapsid_N"/>
</dbReference>
<dbReference type="InterPro" id="IPR035961">
    <property type="entry name" value="Rhabdovirus_nucleoprotein-like"/>
</dbReference>
<dbReference type="GO" id="GO:1990904">
    <property type="term" value="C:ribonucleoprotein complex"/>
    <property type="evidence" value="ECO:0007669"/>
    <property type="project" value="UniProtKB-KW"/>
</dbReference>
<protein>
    <recommendedName>
        <fullName evidence="3">Nucleoprotein</fullName>
    </recommendedName>
    <alternativeName>
        <fullName evidence="11">Nucleocapsid protein</fullName>
    </alternativeName>
</protein>
<evidence type="ECO:0000256" key="11">
    <source>
        <dbReference type="ARBA" id="ARBA00033344"/>
    </source>
</evidence>
<dbReference type="InterPro" id="IPR000448">
    <property type="entry name" value="Rhabdo_ncapsid"/>
</dbReference>